<dbReference type="PIRSF" id="PIRSF016493">
    <property type="entry name" value="Glycyl_aminpptds"/>
    <property type="match status" value="1"/>
</dbReference>
<dbReference type="InterPro" id="IPR027268">
    <property type="entry name" value="Peptidase_M4/M1_CTD_sf"/>
</dbReference>
<gene>
    <name evidence="4" type="ordered locus">Zmob_1542</name>
</gene>
<dbReference type="Pfam" id="PF05299">
    <property type="entry name" value="Peptidase_M61"/>
    <property type="match status" value="1"/>
</dbReference>
<dbReference type="Gene3D" id="1.10.390.10">
    <property type="entry name" value="Neutral Protease Domain 2"/>
    <property type="match status" value="1"/>
</dbReference>
<reference evidence="4 5" key="1">
    <citation type="journal article" date="2011" name="J. Bacteriol.">
        <title>Genome sequence of the ethanol-producing Zymomonas mobilis subsp. mobilis lectotype strain ATCC 10988.</title>
        <authorList>
            <person name="Pappas K.M."/>
            <person name="Kouvelis V.N."/>
            <person name="Saunders E."/>
            <person name="Brettin T.S."/>
            <person name="Bruce D."/>
            <person name="Detter C."/>
            <person name="Balakireva M."/>
            <person name="Han C.S."/>
            <person name="Savvakis G."/>
            <person name="Kyrpides N.C."/>
            <person name="Typas M.A."/>
        </authorList>
    </citation>
    <scope>NUCLEOTIDE SEQUENCE [LARGE SCALE GENOMIC DNA]</scope>
    <source>
        <strain evidence="5">ATCC 10988 / DSM 424 / CCUG 17860 / LMG 404 / NCIMB 8938 / NRRL B-806 / ZM1</strain>
    </source>
</reference>
<dbReference type="RefSeq" id="WP_011241351.1">
    <property type="nucleotide sequence ID" value="NC_017262.1"/>
</dbReference>
<dbReference type="InterPro" id="IPR024191">
    <property type="entry name" value="Peptidase_M61"/>
</dbReference>
<dbReference type="InterPro" id="IPR036034">
    <property type="entry name" value="PDZ_sf"/>
</dbReference>
<dbReference type="OrthoDB" id="9778516at2"/>
<dbReference type="InterPro" id="IPR040756">
    <property type="entry name" value="Peptidase_M61_N"/>
</dbReference>
<proteinExistence type="predicted"/>
<dbReference type="Gene3D" id="2.30.42.10">
    <property type="match status" value="1"/>
</dbReference>
<dbReference type="Proteomes" id="UP000001494">
    <property type="component" value="Chromosome"/>
</dbReference>
<dbReference type="Gene3D" id="2.60.40.3650">
    <property type="match status" value="1"/>
</dbReference>
<dbReference type="EMBL" id="CP002850">
    <property type="protein sequence ID" value="AEH63357.1"/>
    <property type="molecule type" value="Genomic_DNA"/>
</dbReference>
<accession>A0A0H3G894</accession>
<evidence type="ECO:0000256" key="1">
    <source>
        <dbReference type="SAM" id="SignalP"/>
    </source>
</evidence>
<sequence length="644" mass="72439" precursor="true">MKRSLLFLLATSAIAWQAQAIPAGNSAPQPMAISETIPAAVDKPYSGLIRLNVDATDTQRGIVRVTETIPVQAGALTLLYPEWLPGHHSPSGPIEKLAGLIVTANNQVIPWQRDSVDVYAFHLDIPAGVTEITAQYQYLSPTSESQGRIQSTPEMVNLQWNTLALYPAGYFTRQIQIQPTVIYPTGWKSASALEISGITPDGQTPNVVQYKTTDFDTLIDSPVMAGRYTRTETLAPGVRLNLIADKPEDMVMTDKQLNAHRQLITQAVKLYGAQHYSHYDFLLALSEKLGGIGLEHHQSSEDGEGADYFSKWDKSAVGRDLLAHEYNHSWNGKYRRPADLWTPDYKTPMRDSLLWVYEGQTQFWGYVLAARSGLWQQKDALEALALVAATYDNRAGRRWRPVEDTTNDPIISQRRPKGWLSWQRSEDYYSEGQLIWLDVDSLLRQQTHGKHSLDDFAKAFFGMRDRDWGELTYNFDDVVKTLNDIMPYDWAAFFNQRLNQRSTHAPLDWISRGGYKLVYSDEPTDWIKGVEGARHMAELSFSLGLSTSEKGKVSSVMWDSPAFNAGLTVGSELVAVDGHAFSNDLLKTAIKNAKANKTPIKLLIKQGDNYRDVAIPYYDGLRYPRLEKIDKTHSYLEDLLAAKN</sequence>
<evidence type="ECO:0000313" key="5">
    <source>
        <dbReference type="Proteomes" id="UP000001494"/>
    </source>
</evidence>
<feature type="domain" description="Peptidase M61 catalytic" evidence="2">
    <location>
        <begin position="320"/>
        <end position="435"/>
    </location>
</feature>
<name>A0A0H3G894_ZYMMA</name>
<dbReference type="SUPFAM" id="SSF50156">
    <property type="entry name" value="PDZ domain-like"/>
    <property type="match status" value="1"/>
</dbReference>
<feature type="chain" id="PRO_5002610046" evidence="1">
    <location>
        <begin position="21"/>
        <end position="644"/>
    </location>
</feature>
<dbReference type="HOGENOM" id="CLU_435415_0_0_5"/>
<organism evidence="4 5">
    <name type="scientific">Zymomonas mobilis subsp. mobilis (strain ATCC 10988 / DSM 424 / LMG 404 / NCIMB 8938 / NRRL B-806 / ZM1)</name>
    <dbReference type="NCBI Taxonomy" id="555217"/>
    <lineage>
        <taxon>Bacteria</taxon>
        <taxon>Pseudomonadati</taxon>
        <taxon>Pseudomonadota</taxon>
        <taxon>Alphaproteobacteria</taxon>
        <taxon>Sphingomonadales</taxon>
        <taxon>Zymomonadaceae</taxon>
        <taxon>Zymomonas</taxon>
    </lineage>
</organism>
<protein>
    <submittedName>
        <fullName evidence="4">Peptidase M61 domain protein</fullName>
    </submittedName>
</protein>
<dbReference type="AlphaFoldDB" id="A0A0H3G894"/>
<feature type="signal peptide" evidence="1">
    <location>
        <begin position="1"/>
        <end position="20"/>
    </location>
</feature>
<dbReference type="Pfam" id="PF17899">
    <property type="entry name" value="Peptidase_M61_N"/>
    <property type="match status" value="1"/>
</dbReference>
<dbReference type="KEGG" id="zmm:Zmob_1542"/>
<evidence type="ECO:0000259" key="2">
    <source>
        <dbReference type="Pfam" id="PF05299"/>
    </source>
</evidence>
<evidence type="ECO:0000259" key="3">
    <source>
        <dbReference type="Pfam" id="PF17899"/>
    </source>
</evidence>
<evidence type="ECO:0000313" key="4">
    <source>
        <dbReference type="EMBL" id="AEH63357.1"/>
    </source>
</evidence>
<dbReference type="eggNOG" id="COG3975">
    <property type="taxonomic scope" value="Bacteria"/>
</dbReference>
<keyword evidence="1" id="KW-0732">Signal</keyword>
<dbReference type="InterPro" id="IPR007963">
    <property type="entry name" value="Peptidase_M61_catalytic"/>
</dbReference>
<feature type="domain" description="Peptidase M61 N-terminal" evidence="3">
    <location>
        <begin position="51"/>
        <end position="227"/>
    </location>
</feature>